<dbReference type="InterPro" id="IPR029044">
    <property type="entry name" value="Nucleotide-diphossugar_trans"/>
</dbReference>
<keyword evidence="11" id="KW-1185">Reference proteome</keyword>
<feature type="binding site" evidence="8">
    <location>
        <position position="258"/>
    </location>
    <ligand>
        <name>GTP</name>
        <dbReference type="ChEBI" id="CHEBI:37565"/>
    </ligand>
</feature>
<protein>
    <recommendedName>
        <fullName evidence="8">Probable molybdenum cofactor guanylyltransferase</fullName>
        <shortName evidence="8">MoCo guanylyltransferase</shortName>
        <ecNumber evidence="8">2.7.7.77</ecNumber>
    </recommendedName>
    <alternativeName>
        <fullName evidence="8">GTP:molybdopterin guanylyltransferase</fullName>
    </alternativeName>
    <alternativeName>
        <fullName evidence="8">Mo-MPT guanylyltransferase</fullName>
    </alternativeName>
    <alternativeName>
        <fullName evidence="8">Molybdopterin guanylyltransferase</fullName>
    </alternativeName>
    <alternativeName>
        <fullName evidence="8">Molybdopterin-guanine dinucleotide synthase</fullName>
        <shortName evidence="8">MGD synthase</shortName>
    </alternativeName>
</protein>
<dbReference type="CDD" id="cd02503">
    <property type="entry name" value="MobA"/>
    <property type="match status" value="1"/>
</dbReference>
<keyword evidence="7 8" id="KW-0501">Molybdenum cofactor biosynthesis</keyword>
<dbReference type="Gene3D" id="3.40.50.300">
    <property type="entry name" value="P-loop containing nucleotide triphosphate hydrolases"/>
    <property type="match status" value="1"/>
</dbReference>
<comment type="similarity">
    <text evidence="8">Belongs to the MobA family.</text>
</comment>
<dbReference type="GO" id="GO:0006777">
    <property type="term" value="P:Mo-molybdopterin cofactor biosynthetic process"/>
    <property type="evidence" value="ECO:0007669"/>
    <property type="project" value="UniProtKB-KW"/>
</dbReference>
<dbReference type="PANTHER" id="PTHR19136:SF81">
    <property type="entry name" value="MOLYBDENUM COFACTOR GUANYLYLTRANSFERASE"/>
    <property type="match status" value="1"/>
</dbReference>
<dbReference type="Pfam" id="PF12804">
    <property type="entry name" value="NTP_transf_3"/>
    <property type="match status" value="1"/>
</dbReference>
<name>A0AAW9RQ59_9BACT</name>
<comment type="caution">
    <text evidence="8">Lacks conserved residue(s) required for the propagation of feature annotation.</text>
</comment>
<evidence type="ECO:0000256" key="6">
    <source>
        <dbReference type="ARBA" id="ARBA00023134"/>
    </source>
</evidence>
<feature type="binding site" evidence="8">
    <location>
        <begin position="201"/>
        <end position="203"/>
    </location>
    <ligand>
        <name>GTP</name>
        <dbReference type="ChEBI" id="CHEBI:37565"/>
    </ligand>
</feature>
<keyword evidence="6 8" id="KW-0342">GTP-binding</keyword>
<dbReference type="GO" id="GO:0005525">
    <property type="term" value="F:GTP binding"/>
    <property type="evidence" value="ECO:0007669"/>
    <property type="project" value="UniProtKB-UniRule"/>
</dbReference>
<gene>
    <name evidence="8" type="primary">mobA</name>
    <name evidence="10" type="ORF">AAG747_03965</name>
</gene>
<comment type="caution">
    <text evidence="10">The sequence shown here is derived from an EMBL/GenBank/DDBJ whole genome shotgun (WGS) entry which is preliminary data.</text>
</comment>
<dbReference type="GO" id="GO:0005737">
    <property type="term" value="C:cytoplasm"/>
    <property type="evidence" value="ECO:0007669"/>
    <property type="project" value="UniProtKB-SubCell"/>
</dbReference>
<comment type="catalytic activity">
    <reaction evidence="8">
        <text>Mo-molybdopterin + GTP + H(+) = Mo-molybdopterin guanine dinucleotide + diphosphate</text>
        <dbReference type="Rhea" id="RHEA:34243"/>
        <dbReference type="ChEBI" id="CHEBI:15378"/>
        <dbReference type="ChEBI" id="CHEBI:33019"/>
        <dbReference type="ChEBI" id="CHEBI:37565"/>
        <dbReference type="ChEBI" id="CHEBI:71302"/>
        <dbReference type="ChEBI" id="CHEBI:71310"/>
        <dbReference type="EC" id="2.7.7.77"/>
    </reaction>
</comment>
<keyword evidence="5 8" id="KW-0460">Magnesium</keyword>
<reference evidence="10 11" key="1">
    <citation type="submission" date="2024-04" db="EMBL/GenBank/DDBJ databases">
        <title>Novel genus in family Flammeovirgaceae.</title>
        <authorList>
            <person name="Nguyen T.H."/>
            <person name="Vuong T.Q."/>
            <person name="Le H."/>
            <person name="Kim S.-G."/>
        </authorList>
    </citation>
    <scope>NUCLEOTIDE SEQUENCE [LARGE SCALE GENOMIC DNA]</scope>
    <source>
        <strain evidence="10 11">JCM 23209</strain>
    </source>
</reference>
<dbReference type="HAMAP" id="MF_00316">
    <property type="entry name" value="MobA"/>
    <property type="match status" value="1"/>
</dbReference>
<evidence type="ECO:0000256" key="3">
    <source>
        <dbReference type="ARBA" id="ARBA00022723"/>
    </source>
</evidence>
<dbReference type="Gene3D" id="3.90.550.10">
    <property type="entry name" value="Spore Coat Polysaccharide Biosynthesis Protein SpsA, Chain A"/>
    <property type="match status" value="1"/>
</dbReference>
<dbReference type="EMBL" id="JBDKWZ010000002">
    <property type="protein sequence ID" value="MEN7547047.1"/>
    <property type="molecule type" value="Genomic_DNA"/>
</dbReference>
<evidence type="ECO:0000256" key="7">
    <source>
        <dbReference type="ARBA" id="ARBA00023150"/>
    </source>
</evidence>
<dbReference type="RefSeq" id="WP_346819834.1">
    <property type="nucleotide sequence ID" value="NZ_JBDKWZ010000002.1"/>
</dbReference>
<dbReference type="InterPro" id="IPR013482">
    <property type="entry name" value="Molybde_CF_guanTrfase"/>
</dbReference>
<evidence type="ECO:0000313" key="11">
    <source>
        <dbReference type="Proteomes" id="UP001403385"/>
    </source>
</evidence>
<evidence type="ECO:0000313" key="10">
    <source>
        <dbReference type="EMBL" id="MEN7547047.1"/>
    </source>
</evidence>
<keyword evidence="4 8" id="KW-0547">Nucleotide-binding</keyword>
<feature type="binding site" evidence="8">
    <location>
        <position position="287"/>
    </location>
    <ligand>
        <name>GTP</name>
        <dbReference type="ChEBI" id="CHEBI:37565"/>
    </ligand>
</feature>
<evidence type="ECO:0000259" key="9">
    <source>
        <dbReference type="Pfam" id="PF12804"/>
    </source>
</evidence>
<keyword evidence="3 8" id="KW-0479">Metal-binding</keyword>
<evidence type="ECO:0000256" key="1">
    <source>
        <dbReference type="ARBA" id="ARBA00022490"/>
    </source>
</evidence>
<feature type="domain" description="MobA-like NTP transferase" evidence="9">
    <location>
        <begin position="198"/>
        <end position="335"/>
    </location>
</feature>
<accession>A0AAW9RQ59</accession>
<dbReference type="GO" id="GO:0046872">
    <property type="term" value="F:metal ion binding"/>
    <property type="evidence" value="ECO:0007669"/>
    <property type="project" value="UniProtKB-KW"/>
</dbReference>
<evidence type="ECO:0000256" key="5">
    <source>
        <dbReference type="ARBA" id="ARBA00022842"/>
    </source>
</evidence>
<evidence type="ECO:0000256" key="4">
    <source>
        <dbReference type="ARBA" id="ARBA00022741"/>
    </source>
</evidence>
<keyword evidence="1 8" id="KW-0963">Cytoplasm</keyword>
<dbReference type="Proteomes" id="UP001403385">
    <property type="component" value="Unassembled WGS sequence"/>
</dbReference>
<dbReference type="InterPro" id="IPR025877">
    <property type="entry name" value="MobA-like_NTP_Trfase"/>
</dbReference>
<comment type="domain">
    <text evidence="8">The N-terminal domain determines nucleotide recognition and specific binding, while the C-terminal domain determines the specific binding to the target protein.</text>
</comment>
<comment type="cofactor">
    <cofactor evidence="8">
        <name>Mg(2+)</name>
        <dbReference type="ChEBI" id="CHEBI:18420"/>
    </cofactor>
</comment>
<comment type="subcellular location">
    <subcellularLocation>
        <location evidence="8">Cytoplasm</location>
    </subcellularLocation>
</comment>
<dbReference type="SUPFAM" id="SSF53448">
    <property type="entry name" value="Nucleotide-diphospho-sugar transferases"/>
    <property type="match status" value="1"/>
</dbReference>
<dbReference type="EC" id="2.7.7.77" evidence="8"/>
<keyword evidence="2 8" id="KW-0808">Transferase</keyword>
<dbReference type="GO" id="GO:0061603">
    <property type="term" value="F:molybdenum cofactor guanylyltransferase activity"/>
    <property type="evidence" value="ECO:0007669"/>
    <property type="project" value="UniProtKB-EC"/>
</dbReference>
<dbReference type="InterPro" id="IPR027417">
    <property type="entry name" value="P-loop_NTPase"/>
</dbReference>
<comment type="function">
    <text evidence="8">Transfers a GMP moiety from GTP to Mo-molybdopterin (Mo-MPT) cofactor (Moco or molybdenum cofactor) to form Mo-molybdopterin guanine dinucleotide (Mo-MGD) cofactor.</text>
</comment>
<feature type="binding site" evidence="8">
    <location>
        <position position="287"/>
    </location>
    <ligand>
        <name>Mg(2+)</name>
        <dbReference type="ChEBI" id="CHEBI:18420"/>
    </ligand>
</feature>
<proteinExistence type="inferred from homology"/>
<dbReference type="AlphaFoldDB" id="A0AAW9RQ59"/>
<dbReference type="PANTHER" id="PTHR19136">
    <property type="entry name" value="MOLYBDENUM COFACTOR GUANYLYLTRANSFERASE"/>
    <property type="match status" value="1"/>
</dbReference>
<sequence length="384" mass="43719">MSKHQKHAKLVKPAFGEFHRNEVAILGTPCGNIKKLAFAITEALHSTYKLSYVDADHKSADEEDVQGKDVNSALAYGANMEFTDKITFSRFDHKPAFTSYQYRQHFNEQDLVLVNGNHFKAKKQLVVLDPKKFASLERKLDRLTDVGMLVKVQPEVEIPEFLKSHLENCDELPVYEWDDTEGIVNWIKQTVIVPKLYGLVLAGGKSVRMQQDKGLIDYHGKPQREYVFEQMREVCEEVFISCRDDQSTALEAFPLITDKFLGLGPYGAILSAFQQNPDAAWLVAACDMPNLSAKHLKHLVEHRNSSQLATAYLNAETDFPDPLLTIWEPKSYMALFNFLAQGYSCPRKVLINSEIELIQPLDQSVLKNVNTPEELEEIREDNKK</sequence>
<evidence type="ECO:0000256" key="8">
    <source>
        <dbReference type="HAMAP-Rule" id="MF_00316"/>
    </source>
</evidence>
<evidence type="ECO:0000256" key="2">
    <source>
        <dbReference type="ARBA" id="ARBA00022679"/>
    </source>
</evidence>
<organism evidence="10 11">
    <name type="scientific">Rapidithrix thailandica</name>
    <dbReference type="NCBI Taxonomy" id="413964"/>
    <lineage>
        <taxon>Bacteria</taxon>
        <taxon>Pseudomonadati</taxon>
        <taxon>Bacteroidota</taxon>
        <taxon>Cytophagia</taxon>
        <taxon>Cytophagales</taxon>
        <taxon>Flammeovirgaceae</taxon>
        <taxon>Rapidithrix</taxon>
    </lineage>
</organism>
<feature type="binding site" evidence="8">
    <location>
        <position position="213"/>
    </location>
    <ligand>
        <name>GTP</name>
        <dbReference type="ChEBI" id="CHEBI:37565"/>
    </ligand>
</feature>